<name>A0AA37WYI4_9GAMM</name>
<evidence type="ECO:0000256" key="1">
    <source>
        <dbReference type="SAM" id="Phobius"/>
    </source>
</evidence>
<keyword evidence="1" id="KW-1133">Transmembrane helix</keyword>
<keyword evidence="3" id="KW-1185">Reference proteome</keyword>
<proteinExistence type="predicted"/>
<comment type="caution">
    <text evidence="2">The sequence shown here is derived from an EMBL/GenBank/DDBJ whole genome shotgun (WGS) entry which is preliminary data.</text>
</comment>
<dbReference type="EMBL" id="BSPO01000002">
    <property type="protein sequence ID" value="GLS83136.1"/>
    <property type="molecule type" value="Genomic_DNA"/>
</dbReference>
<gene>
    <name evidence="2" type="ORF">GCM10007894_11130</name>
</gene>
<evidence type="ECO:0000313" key="2">
    <source>
        <dbReference type="EMBL" id="GLS83136.1"/>
    </source>
</evidence>
<dbReference type="RefSeq" id="WP_095499902.1">
    <property type="nucleotide sequence ID" value="NZ_BSPO01000002.1"/>
</dbReference>
<feature type="transmembrane region" description="Helical" evidence="1">
    <location>
        <begin position="88"/>
        <end position="106"/>
    </location>
</feature>
<protein>
    <submittedName>
        <fullName evidence="2">Uncharacterized protein</fullName>
    </submittedName>
</protein>
<keyword evidence="1" id="KW-0812">Transmembrane</keyword>
<keyword evidence="1" id="KW-0472">Membrane</keyword>
<feature type="transmembrane region" description="Helical" evidence="1">
    <location>
        <begin position="112"/>
        <end position="131"/>
    </location>
</feature>
<dbReference type="Proteomes" id="UP001157439">
    <property type="component" value="Unassembled WGS sequence"/>
</dbReference>
<reference evidence="2 3" key="1">
    <citation type="journal article" date="2014" name="Int. J. Syst. Evol. Microbiol.">
        <title>Complete genome sequence of Corynebacterium casei LMG S-19264T (=DSM 44701T), isolated from a smear-ripened cheese.</title>
        <authorList>
            <consortium name="US DOE Joint Genome Institute (JGI-PGF)"/>
            <person name="Walter F."/>
            <person name="Albersmeier A."/>
            <person name="Kalinowski J."/>
            <person name="Ruckert C."/>
        </authorList>
    </citation>
    <scope>NUCLEOTIDE SEQUENCE [LARGE SCALE GENOMIC DNA]</scope>
    <source>
        <strain evidence="2 3">NBRC 112785</strain>
    </source>
</reference>
<dbReference type="AlphaFoldDB" id="A0AA37WYI4"/>
<feature type="transmembrane region" description="Helical" evidence="1">
    <location>
        <begin position="45"/>
        <end position="67"/>
    </location>
</feature>
<accession>A0AA37WYI4</accession>
<sequence>MSFQEKSAWTMLVALSLAAILYAVNVISVATEVGALPSPNVPGLLTLAGVTVVIAIIGHIVMAALSPKEANAASDERERLISQKAGHWASYVLGTGVLVSLGSFLVTGNGSALFYACFASLIASHLVEYILQIVFNRRVFI</sequence>
<organism evidence="2 3">
    <name type="scientific">Paraferrimonas haliotis</name>
    <dbReference type="NCBI Taxonomy" id="2013866"/>
    <lineage>
        <taxon>Bacteria</taxon>
        <taxon>Pseudomonadati</taxon>
        <taxon>Pseudomonadota</taxon>
        <taxon>Gammaproteobacteria</taxon>
        <taxon>Alteromonadales</taxon>
        <taxon>Ferrimonadaceae</taxon>
        <taxon>Paraferrimonas</taxon>
    </lineage>
</organism>
<evidence type="ECO:0000313" key="3">
    <source>
        <dbReference type="Proteomes" id="UP001157439"/>
    </source>
</evidence>